<feature type="compositionally biased region" description="Basic and acidic residues" evidence="1">
    <location>
        <begin position="185"/>
        <end position="196"/>
    </location>
</feature>
<dbReference type="OrthoDB" id="10489891at2759"/>
<feature type="compositionally biased region" description="Polar residues" evidence="1">
    <location>
        <begin position="212"/>
        <end position="222"/>
    </location>
</feature>
<reference evidence="2 3" key="1">
    <citation type="journal article" date="2012" name="Science">
        <title>The Paleozoic origin of enzymatic lignin decomposition reconstructed from 31 fungal genomes.</title>
        <authorList>
            <person name="Floudas D."/>
            <person name="Binder M."/>
            <person name="Riley R."/>
            <person name="Barry K."/>
            <person name="Blanchette R.A."/>
            <person name="Henrissat B."/>
            <person name="Martinez A.T."/>
            <person name="Otillar R."/>
            <person name="Spatafora J.W."/>
            <person name="Yadav J.S."/>
            <person name="Aerts A."/>
            <person name="Benoit I."/>
            <person name="Boyd A."/>
            <person name="Carlson A."/>
            <person name="Copeland A."/>
            <person name="Coutinho P.M."/>
            <person name="de Vries R.P."/>
            <person name="Ferreira P."/>
            <person name="Findley K."/>
            <person name="Foster B."/>
            <person name="Gaskell J."/>
            <person name="Glotzer D."/>
            <person name="Gorecki P."/>
            <person name="Heitman J."/>
            <person name="Hesse C."/>
            <person name="Hori C."/>
            <person name="Igarashi K."/>
            <person name="Jurgens J.A."/>
            <person name="Kallen N."/>
            <person name="Kersten P."/>
            <person name="Kohler A."/>
            <person name="Kuees U."/>
            <person name="Kumar T.K.A."/>
            <person name="Kuo A."/>
            <person name="LaButti K."/>
            <person name="Larrondo L.F."/>
            <person name="Lindquist E."/>
            <person name="Ling A."/>
            <person name="Lombard V."/>
            <person name="Lucas S."/>
            <person name="Lundell T."/>
            <person name="Martin R."/>
            <person name="McLaughlin D.J."/>
            <person name="Morgenstern I."/>
            <person name="Morin E."/>
            <person name="Murat C."/>
            <person name="Nagy L.G."/>
            <person name="Nolan M."/>
            <person name="Ohm R.A."/>
            <person name="Patyshakuliyeva A."/>
            <person name="Rokas A."/>
            <person name="Ruiz-Duenas F.J."/>
            <person name="Sabat G."/>
            <person name="Salamov A."/>
            <person name="Samejima M."/>
            <person name="Schmutz J."/>
            <person name="Slot J.C."/>
            <person name="St John F."/>
            <person name="Stenlid J."/>
            <person name="Sun H."/>
            <person name="Sun S."/>
            <person name="Syed K."/>
            <person name="Tsang A."/>
            <person name="Wiebenga A."/>
            <person name="Young D."/>
            <person name="Pisabarro A."/>
            <person name="Eastwood D.C."/>
            <person name="Martin F."/>
            <person name="Cullen D."/>
            <person name="Grigoriev I.V."/>
            <person name="Hibbett D.S."/>
        </authorList>
    </citation>
    <scope>NUCLEOTIDE SEQUENCE [LARGE SCALE GENOMIC DNA]</scope>
    <source>
        <strain evidence="2 3">DJM-731 SS1</strain>
    </source>
</reference>
<accession>M5G024</accession>
<feature type="region of interest" description="Disordered" evidence="1">
    <location>
        <begin position="340"/>
        <end position="402"/>
    </location>
</feature>
<feature type="compositionally biased region" description="Basic and acidic residues" evidence="1">
    <location>
        <begin position="98"/>
        <end position="136"/>
    </location>
</feature>
<sequence>MPWRERLALRRERQAELGVRAGFVAPAPAGTSGRPAGPRSASVSGYAELRRADRPGTETGTRPGTAGAVGTAGTAAGGRPGHSRQVSGASEYFSVRGRSPDLREEDLRPDEREHEPYGDEHEHDPRDEHDAEHELDAEYEQDEVEAYADAEDSREVDRERTMRTADWLGAGPGRRALRAAGLLEENDKERREEKESCPPTAGSRTAKRGRYTPSSLSFGSQDTATRRRSVRSASAASAASAASGTTPSLVVDSHSLTPTTASASAATPSPSPSAYGIMEAPGLAQVLELHNLEKGALLGALRESKAREREREEEVRRLEAELGALRRRIDELELVVAKQVQQQQRKKTRLPMPKQRVASAAASFGDRPPRPAVKRSGSVTTLNAPLVPISPPSSGRSHSTGS</sequence>
<feature type="compositionally biased region" description="Basic and acidic residues" evidence="1">
    <location>
        <begin position="151"/>
        <end position="163"/>
    </location>
</feature>
<feature type="non-terminal residue" evidence="2">
    <location>
        <position position="402"/>
    </location>
</feature>
<evidence type="ECO:0000313" key="3">
    <source>
        <dbReference type="Proteomes" id="UP000030653"/>
    </source>
</evidence>
<dbReference type="GeneID" id="63689142"/>
<feature type="compositionally biased region" description="Acidic residues" evidence="1">
    <location>
        <begin position="137"/>
        <end position="150"/>
    </location>
</feature>
<dbReference type="HOGENOM" id="CLU_686169_0_0_1"/>
<name>M5G024_DACPD</name>
<evidence type="ECO:0000256" key="1">
    <source>
        <dbReference type="SAM" id="MobiDB-lite"/>
    </source>
</evidence>
<dbReference type="Proteomes" id="UP000030653">
    <property type="component" value="Unassembled WGS sequence"/>
</dbReference>
<feature type="compositionally biased region" description="Low complexity" evidence="1">
    <location>
        <begin position="57"/>
        <end position="74"/>
    </location>
</feature>
<gene>
    <name evidence="2" type="ORF">DACRYDRAFT_25243</name>
</gene>
<feature type="compositionally biased region" description="Polar residues" evidence="1">
    <location>
        <begin position="392"/>
        <end position="402"/>
    </location>
</feature>
<feature type="compositionally biased region" description="Low complexity" evidence="1">
    <location>
        <begin position="231"/>
        <end position="246"/>
    </location>
</feature>
<keyword evidence="3" id="KW-1185">Reference proteome</keyword>
<proteinExistence type="predicted"/>
<feature type="compositionally biased region" description="Low complexity" evidence="1">
    <location>
        <begin position="257"/>
        <end position="274"/>
    </location>
</feature>
<dbReference type="EMBL" id="JH795878">
    <property type="protein sequence ID" value="EJT97122.1"/>
    <property type="molecule type" value="Genomic_DNA"/>
</dbReference>
<feature type="region of interest" description="Disordered" evidence="1">
    <location>
        <begin position="16"/>
        <end position="277"/>
    </location>
</feature>
<dbReference type="AlphaFoldDB" id="M5G024"/>
<protein>
    <submittedName>
        <fullName evidence="2">Uncharacterized protein</fullName>
    </submittedName>
</protein>
<dbReference type="RefSeq" id="XP_040624020.1">
    <property type="nucleotide sequence ID" value="XM_040774080.1"/>
</dbReference>
<evidence type="ECO:0000313" key="2">
    <source>
        <dbReference type="EMBL" id="EJT97122.1"/>
    </source>
</evidence>
<organism evidence="2 3">
    <name type="scientific">Dacryopinax primogenitus (strain DJM 731)</name>
    <name type="common">Brown rot fungus</name>
    <dbReference type="NCBI Taxonomy" id="1858805"/>
    <lineage>
        <taxon>Eukaryota</taxon>
        <taxon>Fungi</taxon>
        <taxon>Dikarya</taxon>
        <taxon>Basidiomycota</taxon>
        <taxon>Agaricomycotina</taxon>
        <taxon>Dacrymycetes</taxon>
        <taxon>Dacrymycetales</taxon>
        <taxon>Dacrymycetaceae</taxon>
        <taxon>Dacryopinax</taxon>
    </lineage>
</organism>